<evidence type="ECO:0008006" key="7">
    <source>
        <dbReference type="Google" id="ProtNLM"/>
    </source>
</evidence>
<dbReference type="Proteomes" id="UP001331761">
    <property type="component" value="Unassembled WGS sequence"/>
</dbReference>
<evidence type="ECO:0000313" key="6">
    <source>
        <dbReference type="Proteomes" id="UP001331761"/>
    </source>
</evidence>
<dbReference type="EMBL" id="WIXE01007222">
    <property type="protein sequence ID" value="KAK5980612.1"/>
    <property type="molecule type" value="Genomic_DNA"/>
</dbReference>
<dbReference type="Pfam" id="PF01060">
    <property type="entry name" value="TTR-52"/>
    <property type="match status" value="1"/>
</dbReference>
<dbReference type="InterPro" id="IPR001534">
    <property type="entry name" value="Transthyretin-like"/>
</dbReference>
<name>A0AAN8IT63_TRICO</name>
<dbReference type="GO" id="GO:0005576">
    <property type="term" value="C:extracellular region"/>
    <property type="evidence" value="ECO:0007669"/>
    <property type="project" value="UniProtKB-SubCell"/>
</dbReference>
<keyword evidence="3" id="KW-0964">Secreted</keyword>
<comment type="similarity">
    <text evidence="2">Belongs to the nematode transthyretin-like family.</text>
</comment>
<dbReference type="Gene3D" id="2.60.40.3330">
    <property type="match status" value="1"/>
</dbReference>
<evidence type="ECO:0000256" key="1">
    <source>
        <dbReference type="ARBA" id="ARBA00004613"/>
    </source>
</evidence>
<comment type="caution">
    <text evidence="5">The sequence shown here is derived from an EMBL/GenBank/DDBJ whole genome shotgun (WGS) entry which is preliminary data.</text>
</comment>
<dbReference type="AlphaFoldDB" id="A0AAN8IT63"/>
<accession>A0AAN8IT63</accession>
<keyword evidence="6" id="KW-1185">Reference proteome</keyword>
<sequence>MFRYTAPHWAERYAEIVSIDVEYRAVAFSLFISHLLQDWRLHTVEYLLEKTLEKVAMSKAALFPLILVATVLAKLQNVTVKIGEITCGNEDYLDNLKLQVWDKDILKDDLLGEMYFNVSHPPQNISFVASDNEFLTLSPYLIFQHTCNGTCVRSRVNIPKEYVGGVYEDSRVDLNRTFDEVKPC</sequence>
<evidence type="ECO:0000313" key="5">
    <source>
        <dbReference type="EMBL" id="KAK5980612.1"/>
    </source>
</evidence>
<evidence type="ECO:0000256" key="4">
    <source>
        <dbReference type="ARBA" id="ARBA00022729"/>
    </source>
</evidence>
<evidence type="ECO:0000256" key="2">
    <source>
        <dbReference type="ARBA" id="ARBA00010112"/>
    </source>
</evidence>
<protein>
    <recommendedName>
        <fullName evidence="7">Transthyretin-like family protein</fullName>
    </recommendedName>
</protein>
<keyword evidence="4" id="KW-0732">Signal</keyword>
<dbReference type="GO" id="GO:0009986">
    <property type="term" value="C:cell surface"/>
    <property type="evidence" value="ECO:0007669"/>
    <property type="project" value="InterPro"/>
</dbReference>
<dbReference type="InterPro" id="IPR035892">
    <property type="entry name" value="C2_domain_sf"/>
</dbReference>
<proteinExistence type="inferred from homology"/>
<gene>
    <name evidence="5" type="ORF">GCK32_005924</name>
</gene>
<dbReference type="InterPro" id="IPR038479">
    <property type="entry name" value="Transthyretin-like_sf"/>
</dbReference>
<comment type="subcellular location">
    <subcellularLocation>
        <location evidence="1">Secreted</location>
    </subcellularLocation>
</comment>
<evidence type="ECO:0000256" key="3">
    <source>
        <dbReference type="ARBA" id="ARBA00022525"/>
    </source>
</evidence>
<dbReference type="SUPFAM" id="SSF49562">
    <property type="entry name" value="C2 domain (Calcium/lipid-binding domain, CaLB)"/>
    <property type="match status" value="1"/>
</dbReference>
<reference evidence="5 6" key="1">
    <citation type="submission" date="2019-10" db="EMBL/GenBank/DDBJ databases">
        <title>Assembly and Annotation for the nematode Trichostrongylus colubriformis.</title>
        <authorList>
            <person name="Martin J."/>
        </authorList>
    </citation>
    <scope>NUCLEOTIDE SEQUENCE [LARGE SCALE GENOMIC DNA]</scope>
    <source>
        <strain evidence="5">G859</strain>
        <tissue evidence="5">Whole worm</tissue>
    </source>
</reference>
<organism evidence="5 6">
    <name type="scientific">Trichostrongylus colubriformis</name>
    <name type="common">Black scour worm</name>
    <dbReference type="NCBI Taxonomy" id="6319"/>
    <lineage>
        <taxon>Eukaryota</taxon>
        <taxon>Metazoa</taxon>
        <taxon>Ecdysozoa</taxon>
        <taxon>Nematoda</taxon>
        <taxon>Chromadorea</taxon>
        <taxon>Rhabditida</taxon>
        <taxon>Rhabditina</taxon>
        <taxon>Rhabditomorpha</taxon>
        <taxon>Strongyloidea</taxon>
        <taxon>Trichostrongylidae</taxon>
        <taxon>Trichostrongylus</taxon>
    </lineage>
</organism>